<dbReference type="EMBL" id="CP000804">
    <property type="protein sequence ID" value="ABU56850.1"/>
    <property type="molecule type" value="Genomic_DNA"/>
</dbReference>
<feature type="transmembrane region" description="Helical" evidence="2">
    <location>
        <begin position="21"/>
        <end position="41"/>
    </location>
</feature>
<keyword evidence="2" id="KW-0812">Transmembrane</keyword>
<organism evidence="4 5">
    <name type="scientific">Roseiflexus castenholzii (strain DSM 13941 / HLO8)</name>
    <dbReference type="NCBI Taxonomy" id="383372"/>
    <lineage>
        <taxon>Bacteria</taxon>
        <taxon>Bacillati</taxon>
        <taxon>Chloroflexota</taxon>
        <taxon>Chloroflexia</taxon>
        <taxon>Chloroflexales</taxon>
        <taxon>Roseiflexineae</taxon>
        <taxon>Roseiflexaceae</taxon>
        <taxon>Roseiflexus</taxon>
    </lineage>
</organism>
<sequence>MSEAGSQATGKQNAIPTRRRAWMRPVLVAAIAITLNIIAYLTIPPDLAYRLGAFGYLGVFLITLISNATIVIPIPYFGLVAALSPGLSMVGVGIAGALGSVIGESVGFFVGRSGRGVVEQTRFYRWVQRQLEHPWRAFFVLFALSAPPNPAFDVAGITAGAMGLPYWIFLIAVFLARLVRFGMIALFGGAT</sequence>
<keyword evidence="5" id="KW-1185">Reference proteome</keyword>
<dbReference type="STRING" id="383372.Rcas_0729"/>
<dbReference type="HOGENOM" id="CLU_114458_0_0_0"/>
<reference evidence="4 5" key="1">
    <citation type="submission" date="2007-08" db="EMBL/GenBank/DDBJ databases">
        <title>Complete sequence of Roseiflexus castenholzii DSM 13941.</title>
        <authorList>
            <consortium name="US DOE Joint Genome Institute"/>
            <person name="Copeland A."/>
            <person name="Lucas S."/>
            <person name="Lapidus A."/>
            <person name="Barry K."/>
            <person name="Glavina del Rio T."/>
            <person name="Dalin E."/>
            <person name="Tice H."/>
            <person name="Pitluck S."/>
            <person name="Thompson L.S."/>
            <person name="Brettin T."/>
            <person name="Bruce D."/>
            <person name="Detter J.C."/>
            <person name="Han C."/>
            <person name="Tapia R."/>
            <person name="Schmutz J."/>
            <person name="Larimer F."/>
            <person name="Land M."/>
            <person name="Hauser L."/>
            <person name="Kyrpides N."/>
            <person name="Mikhailova N."/>
            <person name="Bryant D.A."/>
            <person name="Hanada S."/>
            <person name="Tsukatani Y."/>
            <person name="Richardson P."/>
        </authorList>
    </citation>
    <scope>NUCLEOTIDE SEQUENCE [LARGE SCALE GENOMIC DNA]</scope>
    <source>
        <strain evidence="5">DSM 13941 / HLO8</strain>
    </source>
</reference>
<dbReference type="InterPro" id="IPR032816">
    <property type="entry name" value="VTT_dom"/>
</dbReference>
<dbReference type="AlphaFoldDB" id="A7NHA3"/>
<evidence type="ECO:0000256" key="1">
    <source>
        <dbReference type="ARBA" id="ARBA00010792"/>
    </source>
</evidence>
<dbReference type="PANTHER" id="PTHR42709">
    <property type="entry name" value="ALKALINE PHOSPHATASE LIKE PROTEIN"/>
    <property type="match status" value="1"/>
</dbReference>
<protein>
    <submittedName>
        <fullName evidence="4">SNARE associated Golgi protein</fullName>
    </submittedName>
</protein>
<evidence type="ECO:0000313" key="5">
    <source>
        <dbReference type="Proteomes" id="UP000000263"/>
    </source>
</evidence>
<feature type="domain" description="VTT" evidence="3">
    <location>
        <begin position="75"/>
        <end position="188"/>
    </location>
</feature>
<gene>
    <name evidence="4" type="ordered locus">Rcas_0729</name>
</gene>
<dbReference type="KEGG" id="rca:Rcas_0729"/>
<proteinExistence type="inferred from homology"/>
<dbReference type="Proteomes" id="UP000000263">
    <property type="component" value="Chromosome"/>
</dbReference>
<evidence type="ECO:0000256" key="2">
    <source>
        <dbReference type="SAM" id="Phobius"/>
    </source>
</evidence>
<dbReference type="OrthoDB" id="157088at2"/>
<dbReference type="Pfam" id="PF09335">
    <property type="entry name" value="VTT_dom"/>
    <property type="match status" value="1"/>
</dbReference>
<evidence type="ECO:0000313" key="4">
    <source>
        <dbReference type="EMBL" id="ABU56850.1"/>
    </source>
</evidence>
<name>A7NHA3_ROSCS</name>
<keyword evidence="2" id="KW-0472">Membrane</keyword>
<feature type="transmembrane region" description="Helical" evidence="2">
    <location>
        <begin position="154"/>
        <end position="176"/>
    </location>
</feature>
<dbReference type="RefSeq" id="WP_012119280.1">
    <property type="nucleotide sequence ID" value="NC_009767.1"/>
</dbReference>
<feature type="transmembrane region" description="Helical" evidence="2">
    <location>
        <begin position="77"/>
        <end position="102"/>
    </location>
</feature>
<comment type="similarity">
    <text evidence="1">Belongs to the DedA family.</text>
</comment>
<evidence type="ECO:0000259" key="3">
    <source>
        <dbReference type="Pfam" id="PF09335"/>
    </source>
</evidence>
<keyword evidence="2" id="KW-1133">Transmembrane helix</keyword>
<accession>A7NHA3</accession>
<dbReference type="eggNOG" id="COG1238">
    <property type="taxonomic scope" value="Bacteria"/>
</dbReference>
<dbReference type="InterPro" id="IPR051311">
    <property type="entry name" value="DedA_domain"/>
</dbReference>